<dbReference type="InterPro" id="IPR036864">
    <property type="entry name" value="Zn2-C6_fun-type_DNA-bd_sf"/>
</dbReference>
<dbReference type="InterPro" id="IPR001138">
    <property type="entry name" value="Zn2Cys6_DnaBD"/>
</dbReference>
<dbReference type="GO" id="GO:0008270">
    <property type="term" value="F:zinc ion binding"/>
    <property type="evidence" value="ECO:0007669"/>
    <property type="project" value="InterPro"/>
</dbReference>
<accession>A0A9P4NJZ8</accession>
<dbReference type="PROSITE" id="PS00463">
    <property type="entry name" value="ZN2_CY6_FUNGAL_1"/>
    <property type="match status" value="1"/>
</dbReference>
<dbReference type="Proteomes" id="UP000800235">
    <property type="component" value="Unassembled WGS sequence"/>
</dbReference>
<evidence type="ECO:0000313" key="3">
    <source>
        <dbReference type="EMBL" id="KAF2423794.1"/>
    </source>
</evidence>
<name>A0A9P4NJZ8_9PEZI</name>
<dbReference type="SMART" id="SM00066">
    <property type="entry name" value="GAL4"/>
    <property type="match status" value="1"/>
</dbReference>
<protein>
    <recommendedName>
        <fullName evidence="2">Zn(2)-C6 fungal-type domain-containing protein</fullName>
    </recommendedName>
</protein>
<evidence type="ECO:0000259" key="2">
    <source>
        <dbReference type="PROSITE" id="PS50048"/>
    </source>
</evidence>
<dbReference type="EMBL" id="MU007077">
    <property type="protein sequence ID" value="KAF2423794.1"/>
    <property type="molecule type" value="Genomic_DNA"/>
</dbReference>
<comment type="caution">
    <text evidence="3">The sequence shown here is derived from an EMBL/GenBank/DDBJ whole genome shotgun (WGS) entry which is preliminary data.</text>
</comment>
<keyword evidence="1" id="KW-0539">Nucleus</keyword>
<evidence type="ECO:0000256" key="1">
    <source>
        <dbReference type="ARBA" id="ARBA00023242"/>
    </source>
</evidence>
<dbReference type="PANTHER" id="PTHR38791">
    <property type="entry name" value="ZN(II)2CYS6 TRANSCRIPTION FACTOR (EUROFUNG)-RELATED-RELATED"/>
    <property type="match status" value="1"/>
</dbReference>
<dbReference type="OrthoDB" id="5429770at2759"/>
<dbReference type="Pfam" id="PF11951">
    <property type="entry name" value="Fungal_trans_2"/>
    <property type="match status" value="1"/>
</dbReference>
<dbReference type="PANTHER" id="PTHR38791:SF5">
    <property type="entry name" value="TRANSCRIPTION FACTOR DBAG-RELATED"/>
    <property type="match status" value="1"/>
</dbReference>
<organism evidence="3 4">
    <name type="scientific">Tothia fuscella</name>
    <dbReference type="NCBI Taxonomy" id="1048955"/>
    <lineage>
        <taxon>Eukaryota</taxon>
        <taxon>Fungi</taxon>
        <taxon>Dikarya</taxon>
        <taxon>Ascomycota</taxon>
        <taxon>Pezizomycotina</taxon>
        <taxon>Dothideomycetes</taxon>
        <taxon>Pleosporomycetidae</taxon>
        <taxon>Venturiales</taxon>
        <taxon>Cylindrosympodiaceae</taxon>
        <taxon>Tothia</taxon>
    </lineage>
</organism>
<dbReference type="InterPro" id="IPR021858">
    <property type="entry name" value="Fun_TF"/>
</dbReference>
<feature type="domain" description="Zn(2)-C6 fungal-type" evidence="2">
    <location>
        <begin position="10"/>
        <end position="38"/>
    </location>
</feature>
<dbReference type="AlphaFoldDB" id="A0A9P4NJZ8"/>
<gene>
    <name evidence="3" type="ORF">EJ08DRAFT_595433</name>
</gene>
<dbReference type="CDD" id="cd00067">
    <property type="entry name" value="GAL4"/>
    <property type="match status" value="1"/>
</dbReference>
<sequence>MVYCGKPSQACQSCRKRRIKCDQLRPGCTQCSNISLHCPGYRNQLDLLFRDETETVVQKAKIKHISVTSTVTKSVTVSTKSKRDSKRSSGGRFPLKAFLSLKVEDVAINHFLSLYVRGSHFDYLPEVYKEHQSCVPFSTCVSATALATLARELKEPAVMKTAREQYSKALIATNEALADPVQTILDSTLMSVLLLSLFETVAQEHRGSPHNWTAHTLGAGTLLKLRGLRQFETPLGHQLFAQVTSNIRVNSAQRQVPVPLDIRQLQAEAKPFLSASDQRSKISLIVDTFATLRAQAAQPIGSDPATIIKMAVQVEHSVCEMMANLPQSDVYRTVATDESTPCAYGSFSYVDLDHRATQRWNSLRMMSLFLNEMMYKQIEIALQSSPGRFCKSTLNAWLLLQEQCATYGRQRAEGICASIAQFTKVDPTAAIVSSLLWPLTAAGESDLVSSDVRRFVISALLYLGEKSRLPQAFWAAQMLEESKTLEDWYVLKVRLNLILIH</sequence>
<dbReference type="GO" id="GO:0000981">
    <property type="term" value="F:DNA-binding transcription factor activity, RNA polymerase II-specific"/>
    <property type="evidence" value="ECO:0007669"/>
    <property type="project" value="InterPro"/>
</dbReference>
<proteinExistence type="predicted"/>
<keyword evidence="4" id="KW-1185">Reference proteome</keyword>
<dbReference type="PROSITE" id="PS50048">
    <property type="entry name" value="ZN2_CY6_FUNGAL_2"/>
    <property type="match status" value="1"/>
</dbReference>
<dbReference type="Pfam" id="PF00172">
    <property type="entry name" value="Zn_clus"/>
    <property type="match status" value="1"/>
</dbReference>
<evidence type="ECO:0000313" key="4">
    <source>
        <dbReference type="Proteomes" id="UP000800235"/>
    </source>
</evidence>
<dbReference type="InterPro" id="IPR053175">
    <property type="entry name" value="DHMBA_Reg_Transcription_Factor"/>
</dbReference>
<reference evidence="3" key="1">
    <citation type="journal article" date="2020" name="Stud. Mycol.">
        <title>101 Dothideomycetes genomes: a test case for predicting lifestyles and emergence of pathogens.</title>
        <authorList>
            <person name="Haridas S."/>
            <person name="Albert R."/>
            <person name="Binder M."/>
            <person name="Bloem J."/>
            <person name="Labutti K."/>
            <person name="Salamov A."/>
            <person name="Andreopoulos B."/>
            <person name="Baker S."/>
            <person name="Barry K."/>
            <person name="Bills G."/>
            <person name="Bluhm B."/>
            <person name="Cannon C."/>
            <person name="Castanera R."/>
            <person name="Culley D."/>
            <person name="Daum C."/>
            <person name="Ezra D."/>
            <person name="Gonzalez J."/>
            <person name="Henrissat B."/>
            <person name="Kuo A."/>
            <person name="Liang C."/>
            <person name="Lipzen A."/>
            <person name="Lutzoni F."/>
            <person name="Magnuson J."/>
            <person name="Mondo S."/>
            <person name="Nolan M."/>
            <person name="Ohm R."/>
            <person name="Pangilinan J."/>
            <person name="Park H.-J."/>
            <person name="Ramirez L."/>
            <person name="Alfaro M."/>
            <person name="Sun H."/>
            <person name="Tritt A."/>
            <person name="Yoshinaga Y."/>
            <person name="Zwiers L.-H."/>
            <person name="Turgeon B."/>
            <person name="Goodwin S."/>
            <person name="Spatafora J."/>
            <person name="Crous P."/>
            <person name="Grigoriev I."/>
        </authorList>
    </citation>
    <scope>NUCLEOTIDE SEQUENCE</scope>
    <source>
        <strain evidence="3">CBS 130266</strain>
    </source>
</reference>
<dbReference type="SUPFAM" id="SSF57701">
    <property type="entry name" value="Zn2/Cys6 DNA-binding domain"/>
    <property type="match status" value="1"/>
</dbReference>
<dbReference type="Gene3D" id="4.10.240.10">
    <property type="entry name" value="Zn(2)-C6 fungal-type DNA-binding domain"/>
    <property type="match status" value="1"/>
</dbReference>